<comment type="caution">
    <text evidence="3">The sequence shown here is derived from an EMBL/GenBank/DDBJ whole genome shotgun (WGS) entry which is preliminary data.</text>
</comment>
<evidence type="ECO:0000313" key="3">
    <source>
        <dbReference type="EMBL" id="CAL8123470.1"/>
    </source>
</evidence>
<gene>
    <name evidence="3" type="ORF">ODALV1_LOCUS20209</name>
</gene>
<feature type="chain" id="PRO_5045470395" evidence="2">
    <location>
        <begin position="26"/>
        <end position="384"/>
    </location>
</feature>
<feature type="region of interest" description="Disordered" evidence="1">
    <location>
        <begin position="103"/>
        <end position="123"/>
    </location>
</feature>
<accession>A0ABP1RFB6</accession>
<organism evidence="3 4">
    <name type="scientific">Orchesella dallaii</name>
    <dbReference type="NCBI Taxonomy" id="48710"/>
    <lineage>
        <taxon>Eukaryota</taxon>
        <taxon>Metazoa</taxon>
        <taxon>Ecdysozoa</taxon>
        <taxon>Arthropoda</taxon>
        <taxon>Hexapoda</taxon>
        <taxon>Collembola</taxon>
        <taxon>Entomobryomorpha</taxon>
        <taxon>Entomobryoidea</taxon>
        <taxon>Orchesellidae</taxon>
        <taxon>Orchesellinae</taxon>
        <taxon>Orchesella</taxon>
    </lineage>
</organism>
<protein>
    <submittedName>
        <fullName evidence="3">Uncharacterized protein</fullName>
    </submittedName>
</protein>
<evidence type="ECO:0000256" key="2">
    <source>
        <dbReference type="SAM" id="SignalP"/>
    </source>
</evidence>
<proteinExistence type="predicted"/>
<feature type="region of interest" description="Disordered" evidence="1">
    <location>
        <begin position="225"/>
        <end position="280"/>
    </location>
</feature>
<reference evidence="3 4" key="1">
    <citation type="submission" date="2024-08" db="EMBL/GenBank/DDBJ databases">
        <authorList>
            <person name="Cucini C."/>
            <person name="Frati F."/>
        </authorList>
    </citation>
    <scope>NUCLEOTIDE SEQUENCE [LARGE SCALE GENOMIC DNA]</scope>
</reference>
<dbReference type="Proteomes" id="UP001642540">
    <property type="component" value="Unassembled WGS sequence"/>
</dbReference>
<keyword evidence="4" id="KW-1185">Reference proteome</keyword>
<dbReference type="EMBL" id="CAXLJM020000068">
    <property type="protein sequence ID" value="CAL8123470.1"/>
    <property type="molecule type" value="Genomic_DNA"/>
</dbReference>
<evidence type="ECO:0000256" key="1">
    <source>
        <dbReference type="SAM" id="MobiDB-lite"/>
    </source>
</evidence>
<evidence type="ECO:0000313" key="4">
    <source>
        <dbReference type="Proteomes" id="UP001642540"/>
    </source>
</evidence>
<keyword evidence="2" id="KW-0732">Signal</keyword>
<name>A0ABP1RFB6_9HEXA</name>
<feature type="region of interest" description="Disordered" evidence="1">
    <location>
        <begin position="362"/>
        <end position="384"/>
    </location>
</feature>
<sequence length="384" mass="42033">MLLKQHFFQFLGALILIQCCVEVAGYEESTARRAPLSTMIKSGGKNRGGGRNRARPCKRRITPWKKGQANKTSDDSEQGRFFPGPFGWDLTKFPARLRPQEPPCYEETEVSNRPPVAEPSQPEVSDQDIEDAYMEARCRALLAAVREDDKAMANRPKPGDSQIPEWGWDVGKVIKTKDSSPGRRMREHNLKYQIQLCKKKQNKSKKSKTERYWTAPDYAQVGAAMSMSEDGSSGKTESTDDDGMAPGNNNDNGFSGGNLFGTLPANNNDKGSSGGNLFGSSPANNNDNGFSGGNLFGASSGMQWGKGSGSYVFHQTSAAASYANGGTAHAGKFGYKKFADKILPGPGKPPLRFLPWSEIFGYRPAKQHNRNQQSSNGPGWMKEN</sequence>
<feature type="signal peptide" evidence="2">
    <location>
        <begin position="1"/>
        <end position="25"/>
    </location>
</feature>